<dbReference type="AlphaFoldDB" id="A0A221W4M0"/>
<dbReference type="RefSeq" id="WP_093942110.1">
    <property type="nucleotide sequence ID" value="NZ_CP022521.1"/>
</dbReference>
<keyword evidence="2" id="KW-1185">Reference proteome</keyword>
<dbReference type="KEGG" id="ahg:AHOG_16030"/>
<dbReference type="EMBL" id="CP022521">
    <property type="protein sequence ID" value="ASO20832.1"/>
    <property type="molecule type" value="Genomic_DNA"/>
</dbReference>
<dbReference type="Gene3D" id="1.10.10.10">
    <property type="entry name" value="Winged helix-like DNA-binding domain superfamily/Winged helix DNA-binding domain"/>
    <property type="match status" value="1"/>
</dbReference>
<dbReference type="GO" id="GO:0003700">
    <property type="term" value="F:DNA-binding transcription factor activity"/>
    <property type="evidence" value="ECO:0007669"/>
    <property type="project" value="InterPro"/>
</dbReference>
<gene>
    <name evidence="1" type="ORF">AHOG_16030</name>
</gene>
<dbReference type="SUPFAM" id="SSF46785">
    <property type="entry name" value="Winged helix' DNA-binding domain"/>
    <property type="match status" value="1"/>
</dbReference>
<accession>A0A221W4M0</accession>
<evidence type="ECO:0000313" key="2">
    <source>
        <dbReference type="Proteomes" id="UP000204221"/>
    </source>
</evidence>
<evidence type="ECO:0000313" key="1">
    <source>
        <dbReference type="EMBL" id="ASO20832.1"/>
    </source>
</evidence>
<dbReference type="InterPro" id="IPR036390">
    <property type="entry name" value="WH_DNA-bd_sf"/>
</dbReference>
<dbReference type="InterPro" id="IPR000835">
    <property type="entry name" value="HTH_MarR-typ"/>
</dbReference>
<reference evidence="1 2" key="1">
    <citation type="submission" date="2017-07" db="EMBL/GenBank/DDBJ databases">
        <title>Complete genome sequence of Actinoalloteichus hoggarensis DSM 45943, type strain of Actinoalloteichus hoggarensis.</title>
        <authorList>
            <person name="Ruckert C."/>
            <person name="Nouioui I."/>
            <person name="Willmese J."/>
            <person name="van Wezel G."/>
            <person name="Klenk H.-P."/>
            <person name="Kalinowski J."/>
            <person name="Zotchev S.B."/>
        </authorList>
    </citation>
    <scope>NUCLEOTIDE SEQUENCE [LARGE SCALE GENOMIC DNA]</scope>
    <source>
        <strain evidence="1 2">DSM 45943</strain>
    </source>
</reference>
<protein>
    <submittedName>
        <fullName evidence="1">MarR family protein</fullName>
    </submittedName>
</protein>
<organism evidence="1 2">
    <name type="scientific">Actinoalloteichus hoggarensis</name>
    <dbReference type="NCBI Taxonomy" id="1470176"/>
    <lineage>
        <taxon>Bacteria</taxon>
        <taxon>Bacillati</taxon>
        <taxon>Actinomycetota</taxon>
        <taxon>Actinomycetes</taxon>
        <taxon>Pseudonocardiales</taxon>
        <taxon>Pseudonocardiaceae</taxon>
        <taxon>Actinoalloteichus</taxon>
    </lineage>
</organism>
<proteinExistence type="predicted"/>
<dbReference type="Pfam" id="PF12802">
    <property type="entry name" value="MarR_2"/>
    <property type="match status" value="1"/>
</dbReference>
<dbReference type="SMART" id="SM00347">
    <property type="entry name" value="HTH_MARR"/>
    <property type="match status" value="1"/>
</dbReference>
<dbReference type="OrthoDB" id="3211876at2"/>
<dbReference type="InterPro" id="IPR036388">
    <property type="entry name" value="WH-like_DNA-bd_sf"/>
</dbReference>
<dbReference type="Proteomes" id="UP000204221">
    <property type="component" value="Chromosome"/>
</dbReference>
<sequence>MTEGTGGPGPELLGTRLRHLLDLVEGDVTEVYADLGLAGFRPRYTPIVWAVASSERSSIRDLAAAVGVTHSAASQTVAQMAEDGLVVLTPGTDARTRIVELTPKARRLLPLLRAEWQATTEAARVLDAELSTPLSAVLDEAIDAVERRSMRRRIADVAPEITRLSHDEAP</sequence>
<name>A0A221W4M0_9PSEU</name>